<evidence type="ECO:0000256" key="3">
    <source>
        <dbReference type="RuleBase" id="RU003345"/>
    </source>
</evidence>
<dbReference type="PROSITE" id="PS00687">
    <property type="entry name" value="ALDEHYDE_DEHYDR_GLU"/>
    <property type="match status" value="1"/>
</dbReference>
<sequence>MTTLTCISPITGEPFATRETHSVAEVEALLDKARAAQAAWAKRSLADRRDIVRTAISALKVMNDDVVVELAHMMGRPVRYGGEIGGVKERADYMASIAEKTLADDVIADDKAFKRYIAREPLGVVFVVAPWNYPYLTAVNSIVPALIAGNAVMLKHATQTLLAGERFAMAFKEAGLPDGLFTNLFLSHDDTSALIAAGSFDFINFTGSVNGGRTMEKAAAGTFTPLGLELGGKDPGYVRADADLDKAVDTLIDGAMFNSGQCCCGIERIYVHESLFDAFVEKAKSLVEGYVLGDPLDQSTTIGPMANLRFANVVREQIAEALEKGAKALIDPKLFPADTGETAYLAPQILVDVDHSMKVMREESFGPVVGIMKVSSDEEAIDLMNDSDFGLTASLWTKDVKAAEEIGRQIETGTVFMNRCDYLDPALCWTGCKETGRGATLSSLGYLSLTRPKSYHLKKA</sequence>
<evidence type="ECO:0000256" key="1">
    <source>
        <dbReference type="ARBA" id="ARBA00023002"/>
    </source>
</evidence>
<accession>A0ABT3HG06</accession>
<comment type="caution">
    <text evidence="5">The sequence shown here is derived from an EMBL/GenBank/DDBJ whole genome shotgun (WGS) entry which is preliminary data.</text>
</comment>
<proteinExistence type="inferred from homology"/>
<dbReference type="InterPro" id="IPR016161">
    <property type="entry name" value="Ald_DH/histidinol_DH"/>
</dbReference>
<name>A0ABT3HG06_9HYPH</name>
<feature type="active site" evidence="2">
    <location>
        <position position="229"/>
    </location>
</feature>
<dbReference type="Gene3D" id="3.40.605.10">
    <property type="entry name" value="Aldehyde Dehydrogenase, Chain A, domain 1"/>
    <property type="match status" value="1"/>
</dbReference>
<dbReference type="CDD" id="cd07102">
    <property type="entry name" value="ALDH_EDX86601"/>
    <property type="match status" value="1"/>
</dbReference>
<dbReference type="Pfam" id="PF00171">
    <property type="entry name" value="Aldedh"/>
    <property type="match status" value="1"/>
</dbReference>
<reference evidence="6" key="1">
    <citation type="submission" date="2023-07" db="EMBL/GenBank/DDBJ databases">
        <title>Genome sequencing of Purple Non-Sulfur Bacteria from various extreme environments.</title>
        <authorList>
            <person name="Mayer M."/>
        </authorList>
    </citation>
    <scope>NUCLEOTIDE SEQUENCE [LARGE SCALE GENOMIC DNA]</scope>
    <source>
        <strain evidence="6">DSM 17935</strain>
    </source>
</reference>
<evidence type="ECO:0000259" key="4">
    <source>
        <dbReference type="Pfam" id="PF00171"/>
    </source>
</evidence>
<dbReference type="SUPFAM" id="SSF53720">
    <property type="entry name" value="ALDH-like"/>
    <property type="match status" value="1"/>
</dbReference>
<evidence type="ECO:0000313" key="6">
    <source>
        <dbReference type="Proteomes" id="UP001209755"/>
    </source>
</evidence>
<keyword evidence="1 3" id="KW-0560">Oxidoreductase</keyword>
<dbReference type="InterPro" id="IPR016163">
    <property type="entry name" value="Ald_DH_C"/>
</dbReference>
<dbReference type="InterPro" id="IPR015590">
    <property type="entry name" value="Aldehyde_DH_dom"/>
</dbReference>
<dbReference type="Gene3D" id="3.40.309.10">
    <property type="entry name" value="Aldehyde Dehydrogenase, Chain A, domain 2"/>
    <property type="match status" value="1"/>
</dbReference>
<dbReference type="InterPro" id="IPR029510">
    <property type="entry name" value="Ald_DH_CS_GLU"/>
</dbReference>
<comment type="similarity">
    <text evidence="3">Belongs to the aldehyde dehydrogenase family.</text>
</comment>
<dbReference type="EMBL" id="JAOQNS010000011">
    <property type="protein sequence ID" value="MCW2309284.1"/>
    <property type="molecule type" value="Genomic_DNA"/>
</dbReference>
<dbReference type="RefSeq" id="WP_264602868.1">
    <property type="nucleotide sequence ID" value="NZ_JAOQNS010000011.1"/>
</dbReference>
<dbReference type="PANTHER" id="PTHR11699">
    <property type="entry name" value="ALDEHYDE DEHYDROGENASE-RELATED"/>
    <property type="match status" value="1"/>
</dbReference>
<dbReference type="InterPro" id="IPR016162">
    <property type="entry name" value="Ald_DH_N"/>
</dbReference>
<gene>
    <name evidence="5" type="ORF">M2319_003635</name>
</gene>
<protein>
    <submittedName>
        <fullName evidence="5">Acyl-CoA reductase-like NAD-dependent aldehyde dehydrogenase</fullName>
    </submittedName>
</protein>
<organism evidence="5 6">
    <name type="scientific">Rhodobium gokarnense</name>
    <dbReference type="NCBI Taxonomy" id="364296"/>
    <lineage>
        <taxon>Bacteria</taxon>
        <taxon>Pseudomonadati</taxon>
        <taxon>Pseudomonadota</taxon>
        <taxon>Alphaproteobacteria</taxon>
        <taxon>Hyphomicrobiales</taxon>
        <taxon>Rhodobiaceae</taxon>
        <taxon>Rhodobium</taxon>
    </lineage>
</organism>
<feature type="domain" description="Aldehyde dehydrogenase" evidence="4">
    <location>
        <begin position="3"/>
        <end position="453"/>
    </location>
</feature>
<keyword evidence="6" id="KW-1185">Reference proteome</keyword>
<evidence type="ECO:0000313" key="5">
    <source>
        <dbReference type="EMBL" id="MCW2309284.1"/>
    </source>
</evidence>
<dbReference type="Proteomes" id="UP001209755">
    <property type="component" value="Unassembled WGS sequence"/>
</dbReference>
<evidence type="ECO:0000256" key="2">
    <source>
        <dbReference type="PROSITE-ProRule" id="PRU10007"/>
    </source>
</evidence>